<evidence type="ECO:0000259" key="7">
    <source>
        <dbReference type="PROSITE" id="PS50109"/>
    </source>
</evidence>
<evidence type="ECO:0000313" key="10">
    <source>
        <dbReference type="EMBL" id="MDV4343196.1"/>
    </source>
</evidence>
<evidence type="ECO:0000256" key="2">
    <source>
        <dbReference type="ARBA" id="ARBA00012438"/>
    </source>
</evidence>
<reference evidence="10 11" key="1">
    <citation type="submission" date="2020-05" db="EMBL/GenBank/DDBJ databases">
        <title>Isolation and characterization of methanoarchaea from a cold seep at offshore SW Taiwan.</title>
        <authorList>
            <person name="Chen Y.-W."/>
            <person name="Chen S.-C."/>
            <person name="Lai M.-C."/>
        </authorList>
    </citation>
    <scope>NUCLEOTIDE SEQUENCE [LARGE SCALE GENOMIC DNA]</scope>
    <source>
        <strain evidence="10 11">YWC-01</strain>
    </source>
</reference>
<name>A0ABU3Z326_9EURY</name>
<keyword evidence="5" id="KW-0418">Kinase</keyword>
<feature type="transmembrane region" description="Helical" evidence="6">
    <location>
        <begin position="39"/>
        <end position="58"/>
    </location>
</feature>
<dbReference type="PROSITE" id="PS50112">
    <property type="entry name" value="PAS"/>
    <property type="match status" value="1"/>
</dbReference>
<dbReference type="InterPro" id="IPR052162">
    <property type="entry name" value="Sensor_kinase/Photoreceptor"/>
</dbReference>
<dbReference type="InterPro" id="IPR000700">
    <property type="entry name" value="PAS-assoc_C"/>
</dbReference>
<feature type="transmembrane region" description="Helical" evidence="6">
    <location>
        <begin position="63"/>
        <end position="81"/>
    </location>
</feature>
<dbReference type="EMBL" id="JABFFQ010000006">
    <property type="protein sequence ID" value="MDV4343196.1"/>
    <property type="molecule type" value="Genomic_DNA"/>
</dbReference>
<organism evidence="10 11">
    <name type="scientific">Methanoculleus nereidis</name>
    <dbReference type="NCBI Taxonomy" id="2735141"/>
    <lineage>
        <taxon>Archaea</taxon>
        <taxon>Methanobacteriati</taxon>
        <taxon>Methanobacteriota</taxon>
        <taxon>Stenosarchaea group</taxon>
        <taxon>Methanomicrobia</taxon>
        <taxon>Methanomicrobiales</taxon>
        <taxon>Methanomicrobiaceae</taxon>
        <taxon>Methanoculleus</taxon>
    </lineage>
</organism>
<sequence>MKADRYFHPGDSDVVLVMLILGSSAIAIAISLYSLNSGLYVIFQNFFYLPIVLACFFYAQRGFVFSVVLSCLYVVMLFSFTQDLEHVIGALIRFILFIFVAAVIAALAAGQQRTKEELAASRQNLHDIINFLPDATFARDMDGRIIVWNHAMEKLTGTRSGEAVGKGDYEYTYRLFGKRFPLLIDAVLENDPDRIREKYPNIQNMDGVLSTDVEIDDFYGRRAVLWAVATSLRNHQGEVIGAIGSIRDVTSSYDTGAQLQQANTSLSQVNTKLQLISRLTQHDLLNTIQALLGYIAMARQAAPATQPLLEYFGEIDALTHTLCAQVEFARDYQRIGIKEPVWQNLQDTVARGLATVVTPAGIMLTTTIDPVEVYADPLLERVIYNLATNAIDHGKRTTRIAFSTLQKGSAMVIVCEDDGVGVLEHYKKAIFTREHYDNNGYGLFLARMALSITNLSIQETGVPGNGARFEIIIPEESYRPAKDSTSPDQGPV</sequence>
<dbReference type="Gene3D" id="3.30.565.10">
    <property type="entry name" value="Histidine kinase-like ATPase, C-terminal domain"/>
    <property type="match status" value="1"/>
</dbReference>
<dbReference type="PANTHER" id="PTHR43304">
    <property type="entry name" value="PHYTOCHROME-LIKE PROTEIN CPH1"/>
    <property type="match status" value="1"/>
</dbReference>
<keyword evidence="6" id="KW-0812">Transmembrane</keyword>
<evidence type="ECO:0000256" key="6">
    <source>
        <dbReference type="SAM" id="Phobius"/>
    </source>
</evidence>
<dbReference type="InterPro" id="IPR003594">
    <property type="entry name" value="HATPase_dom"/>
</dbReference>
<evidence type="ECO:0000313" key="11">
    <source>
        <dbReference type="Proteomes" id="UP001273768"/>
    </source>
</evidence>
<dbReference type="InterPro" id="IPR000014">
    <property type="entry name" value="PAS"/>
</dbReference>
<feature type="transmembrane region" description="Helical" evidence="6">
    <location>
        <begin position="87"/>
        <end position="109"/>
    </location>
</feature>
<feature type="domain" description="PAC" evidence="9">
    <location>
        <begin position="209"/>
        <end position="261"/>
    </location>
</feature>
<dbReference type="PROSITE" id="PS50113">
    <property type="entry name" value="PAC"/>
    <property type="match status" value="1"/>
</dbReference>
<dbReference type="CDD" id="cd00130">
    <property type="entry name" value="PAS"/>
    <property type="match status" value="1"/>
</dbReference>
<comment type="caution">
    <text evidence="10">The sequence shown here is derived from an EMBL/GenBank/DDBJ whole genome shotgun (WGS) entry which is preliminary data.</text>
</comment>
<dbReference type="SUPFAM" id="SSF55874">
    <property type="entry name" value="ATPase domain of HSP90 chaperone/DNA topoisomerase II/histidine kinase"/>
    <property type="match status" value="1"/>
</dbReference>
<dbReference type="PROSITE" id="PS50109">
    <property type="entry name" value="HIS_KIN"/>
    <property type="match status" value="1"/>
</dbReference>
<feature type="domain" description="Histidine kinase" evidence="7">
    <location>
        <begin position="379"/>
        <end position="477"/>
    </location>
</feature>
<evidence type="ECO:0000256" key="3">
    <source>
        <dbReference type="ARBA" id="ARBA00022553"/>
    </source>
</evidence>
<dbReference type="SUPFAM" id="SSF55785">
    <property type="entry name" value="PYP-like sensor domain (PAS domain)"/>
    <property type="match status" value="1"/>
</dbReference>
<evidence type="ECO:0000259" key="9">
    <source>
        <dbReference type="PROSITE" id="PS50113"/>
    </source>
</evidence>
<keyword evidence="6" id="KW-1133">Transmembrane helix</keyword>
<dbReference type="InterPro" id="IPR036890">
    <property type="entry name" value="HATPase_C_sf"/>
</dbReference>
<accession>A0ABU3Z326</accession>
<dbReference type="SMART" id="SM00091">
    <property type="entry name" value="PAS"/>
    <property type="match status" value="1"/>
</dbReference>
<dbReference type="CDD" id="cd00075">
    <property type="entry name" value="HATPase"/>
    <property type="match status" value="1"/>
</dbReference>
<feature type="domain" description="PAS" evidence="8">
    <location>
        <begin position="121"/>
        <end position="206"/>
    </location>
</feature>
<dbReference type="Pfam" id="PF08448">
    <property type="entry name" value="PAS_4"/>
    <property type="match status" value="1"/>
</dbReference>
<dbReference type="NCBIfam" id="TIGR00229">
    <property type="entry name" value="sensory_box"/>
    <property type="match status" value="1"/>
</dbReference>
<proteinExistence type="predicted"/>
<evidence type="ECO:0000256" key="4">
    <source>
        <dbReference type="ARBA" id="ARBA00022679"/>
    </source>
</evidence>
<evidence type="ECO:0000259" key="8">
    <source>
        <dbReference type="PROSITE" id="PS50112"/>
    </source>
</evidence>
<dbReference type="Proteomes" id="UP001273768">
    <property type="component" value="Unassembled WGS sequence"/>
</dbReference>
<dbReference type="RefSeq" id="WP_317296383.1">
    <property type="nucleotide sequence ID" value="NZ_JABFFQ010000006.1"/>
</dbReference>
<dbReference type="Pfam" id="PF02518">
    <property type="entry name" value="HATPase_c"/>
    <property type="match status" value="1"/>
</dbReference>
<gene>
    <name evidence="10" type="ORF">HL657_08460</name>
</gene>
<keyword evidence="6" id="KW-0472">Membrane</keyword>
<dbReference type="InterPro" id="IPR005467">
    <property type="entry name" value="His_kinase_dom"/>
</dbReference>
<keyword evidence="3" id="KW-0597">Phosphoprotein</keyword>
<dbReference type="InterPro" id="IPR013656">
    <property type="entry name" value="PAS_4"/>
</dbReference>
<keyword evidence="4" id="KW-0808">Transferase</keyword>
<protein>
    <recommendedName>
        <fullName evidence="2">histidine kinase</fullName>
        <ecNumber evidence="2">2.7.13.3</ecNumber>
    </recommendedName>
</protein>
<keyword evidence="11" id="KW-1185">Reference proteome</keyword>
<dbReference type="InterPro" id="IPR035965">
    <property type="entry name" value="PAS-like_dom_sf"/>
</dbReference>
<feature type="transmembrane region" description="Helical" evidence="6">
    <location>
        <begin position="12"/>
        <end position="33"/>
    </location>
</feature>
<dbReference type="EC" id="2.7.13.3" evidence="2"/>
<evidence type="ECO:0000256" key="5">
    <source>
        <dbReference type="ARBA" id="ARBA00022777"/>
    </source>
</evidence>
<dbReference type="Gene3D" id="3.30.450.20">
    <property type="entry name" value="PAS domain"/>
    <property type="match status" value="1"/>
</dbReference>
<dbReference type="PANTHER" id="PTHR43304:SF1">
    <property type="entry name" value="PAC DOMAIN-CONTAINING PROTEIN"/>
    <property type="match status" value="1"/>
</dbReference>
<comment type="catalytic activity">
    <reaction evidence="1">
        <text>ATP + protein L-histidine = ADP + protein N-phospho-L-histidine.</text>
        <dbReference type="EC" id="2.7.13.3"/>
    </reaction>
</comment>
<dbReference type="SMART" id="SM00387">
    <property type="entry name" value="HATPase_c"/>
    <property type="match status" value="1"/>
</dbReference>
<evidence type="ECO:0000256" key="1">
    <source>
        <dbReference type="ARBA" id="ARBA00000085"/>
    </source>
</evidence>